<feature type="domain" description="AB hydrolase-1" evidence="1">
    <location>
        <begin position="27"/>
        <end position="249"/>
    </location>
</feature>
<evidence type="ECO:0000313" key="2">
    <source>
        <dbReference type="EMBL" id="OLU46556.1"/>
    </source>
</evidence>
<dbReference type="AlphaFoldDB" id="A0A1U7NMQ5"/>
<sequence length="269" mass="31283">MEHKSIKRKNGTIHYWIHKKEGTQASIVFTHGLCADHTIFEKQIPYFLENYTLLLWDVPMHGSSRPYSDFSYRDSVECLNQILQKEKIDQVFLVGMSMGGYPSQHFASIYPEKTKGLIGLDTTPLGSNYYSRFDEWWLKHAASIAKYFPSSLLRKSIAWSVSNTKEAYVKMRSILEPLSKAEITEQMQIAYSCFILENKDVQFSFPVLLLVGEKDRTGKVLSYNKAWAKRTKYPLHFIENARHFANYDAPDQVNQEIEAFIQRTLSEKR</sequence>
<accession>A0A1U7NMQ5</accession>
<dbReference type="OrthoDB" id="9775557at2"/>
<dbReference type="GO" id="GO:0016787">
    <property type="term" value="F:hydrolase activity"/>
    <property type="evidence" value="ECO:0007669"/>
    <property type="project" value="UniProtKB-KW"/>
</dbReference>
<dbReference type="EMBL" id="MPKA01000063">
    <property type="protein sequence ID" value="OLU46556.1"/>
    <property type="molecule type" value="Genomic_DNA"/>
</dbReference>
<dbReference type="Gene3D" id="3.40.50.1820">
    <property type="entry name" value="alpha/beta hydrolase"/>
    <property type="match status" value="1"/>
</dbReference>
<dbReference type="SUPFAM" id="SSF53474">
    <property type="entry name" value="alpha/beta-Hydrolases"/>
    <property type="match status" value="1"/>
</dbReference>
<dbReference type="InterPro" id="IPR050266">
    <property type="entry name" value="AB_hydrolase_sf"/>
</dbReference>
<evidence type="ECO:0000313" key="3">
    <source>
        <dbReference type="Proteomes" id="UP000186705"/>
    </source>
</evidence>
<keyword evidence="3" id="KW-1185">Reference proteome</keyword>
<dbReference type="InterPro" id="IPR000073">
    <property type="entry name" value="AB_hydrolase_1"/>
</dbReference>
<evidence type="ECO:0000259" key="1">
    <source>
        <dbReference type="Pfam" id="PF00561"/>
    </source>
</evidence>
<gene>
    <name evidence="2" type="ORF">BO225_05935</name>
</gene>
<keyword evidence="2" id="KW-0378">Hydrolase</keyword>
<dbReference type="InterPro" id="IPR029058">
    <property type="entry name" value="AB_hydrolase_fold"/>
</dbReference>
<name>A0A1U7NMQ5_9FIRM</name>
<comment type="caution">
    <text evidence="2">The sequence shown here is derived from an EMBL/GenBank/DDBJ whole genome shotgun (WGS) entry which is preliminary data.</text>
</comment>
<reference evidence="2 3" key="1">
    <citation type="submission" date="2016-11" db="EMBL/GenBank/DDBJ databases">
        <title>Description of two novel members of the family Erysipelotrichaceae: Ileibacterium lipovorans gen. nov., sp. nov. and Dubosiella newyorkensis, gen. nov., sp. nov.</title>
        <authorList>
            <person name="Cox L.M."/>
            <person name="Sohn J."/>
            <person name="Tyrrell K.L."/>
            <person name="Citron D.M."/>
            <person name="Lawson P.A."/>
            <person name="Patel N.B."/>
            <person name="Iizumi T."/>
            <person name="Perez-Perez G.I."/>
            <person name="Goldstein E.J."/>
            <person name="Blaser M.J."/>
        </authorList>
    </citation>
    <scope>NUCLEOTIDE SEQUENCE [LARGE SCALE GENOMIC DNA]</scope>
    <source>
        <strain evidence="2 3">NYU-BL-A4</strain>
    </source>
</reference>
<dbReference type="RefSeq" id="WP_076341355.1">
    <property type="nucleotide sequence ID" value="NZ_CAPDDE010000042.1"/>
</dbReference>
<proteinExistence type="predicted"/>
<dbReference type="Pfam" id="PF00561">
    <property type="entry name" value="Abhydrolase_1"/>
    <property type="match status" value="1"/>
</dbReference>
<organism evidence="2 3">
    <name type="scientific">Dubosiella newyorkensis</name>
    <dbReference type="NCBI Taxonomy" id="1862672"/>
    <lineage>
        <taxon>Bacteria</taxon>
        <taxon>Bacillati</taxon>
        <taxon>Bacillota</taxon>
        <taxon>Erysipelotrichia</taxon>
        <taxon>Erysipelotrichales</taxon>
        <taxon>Erysipelotrichaceae</taxon>
        <taxon>Dubosiella</taxon>
    </lineage>
</organism>
<dbReference type="Proteomes" id="UP000186705">
    <property type="component" value="Unassembled WGS sequence"/>
</dbReference>
<dbReference type="STRING" id="1862672.BO225_05935"/>
<dbReference type="PANTHER" id="PTHR43798">
    <property type="entry name" value="MONOACYLGLYCEROL LIPASE"/>
    <property type="match status" value="1"/>
</dbReference>
<dbReference type="GeneID" id="78275483"/>
<protein>
    <submittedName>
        <fullName evidence="2">Alpha/beta hydrolase</fullName>
    </submittedName>
</protein>